<reference evidence="2 3" key="1">
    <citation type="submission" date="2019-12" db="EMBL/GenBank/DDBJ databases">
        <title>A genome sequence resource for the geographically widespread anthracnose pathogen Colletotrichum asianum.</title>
        <authorList>
            <person name="Meng Y."/>
        </authorList>
    </citation>
    <scope>NUCLEOTIDE SEQUENCE [LARGE SCALE GENOMIC DNA]</scope>
    <source>
        <strain evidence="2 3">ICMP 18580</strain>
    </source>
</reference>
<dbReference type="AlphaFoldDB" id="A0A8H3VXI9"/>
<dbReference type="OrthoDB" id="3546164at2759"/>
<comment type="caution">
    <text evidence="2">The sequence shown here is derived from an EMBL/GenBank/DDBJ whole genome shotgun (WGS) entry which is preliminary data.</text>
</comment>
<dbReference type="Proteomes" id="UP000434172">
    <property type="component" value="Unassembled WGS sequence"/>
</dbReference>
<evidence type="ECO:0000313" key="3">
    <source>
        <dbReference type="Proteomes" id="UP000434172"/>
    </source>
</evidence>
<name>A0A8H3VXI9_9PEZI</name>
<evidence type="ECO:0000256" key="1">
    <source>
        <dbReference type="SAM" id="MobiDB-lite"/>
    </source>
</evidence>
<proteinExistence type="predicted"/>
<accession>A0A8H3VXI9</accession>
<sequence length="289" mass="30980">MPYIVAVTPNIPPADKDDFLGHWPAIKADIAKQPGVLGVSGGEVIGENFGPVSEFKFFQTMAFASAEDEKAFADSAWAKEHFQKASAKMGAPPLIRKFQTSEFPADKPKALTQFTFLELADGSQHEGAKQAWMDLVAAIGGNSMGGASADDGPTTGLGVLGWDSRDQAIEVYKKPEVSAAWDKYKTFGKVITILTSQTALHHNLTTPSTPNFINMSSGGGSSSNNGSGSNQYGSGGYSKNDSFAWGSKGQSSSGTYIDNKGYKRNTRDDSYTYEYPPRMYNPDGSVKHS</sequence>
<evidence type="ECO:0008006" key="4">
    <source>
        <dbReference type="Google" id="ProtNLM"/>
    </source>
</evidence>
<dbReference type="InterPro" id="IPR011008">
    <property type="entry name" value="Dimeric_a/b-barrel"/>
</dbReference>
<organism evidence="2 3">
    <name type="scientific">Colletotrichum asianum</name>
    <dbReference type="NCBI Taxonomy" id="702518"/>
    <lineage>
        <taxon>Eukaryota</taxon>
        <taxon>Fungi</taxon>
        <taxon>Dikarya</taxon>
        <taxon>Ascomycota</taxon>
        <taxon>Pezizomycotina</taxon>
        <taxon>Sordariomycetes</taxon>
        <taxon>Hypocreomycetidae</taxon>
        <taxon>Glomerellales</taxon>
        <taxon>Glomerellaceae</taxon>
        <taxon>Colletotrichum</taxon>
        <taxon>Colletotrichum gloeosporioides species complex</taxon>
    </lineage>
</organism>
<protein>
    <recommendedName>
        <fullName evidence="4">ABM domain-containing protein</fullName>
    </recommendedName>
</protein>
<keyword evidence="3" id="KW-1185">Reference proteome</keyword>
<evidence type="ECO:0000313" key="2">
    <source>
        <dbReference type="EMBL" id="KAF0318391.1"/>
    </source>
</evidence>
<gene>
    <name evidence="2" type="ORF">GQ607_014420</name>
</gene>
<feature type="region of interest" description="Disordered" evidence="1">
    <location>
        <begin position="211"/>
        <end position="289"/>
    </location>
</feature>
<dbReference type="SUPFAM" id="SSF54909">
    <property type="entry name" value="Dimeric alpha+beta barrel"/>
    <property type="match status" value="1"/>
</dbReference>
<dbReference type="EMBL" id="WOWK01000111">
    <property type="protein sequence ID" value="KAF0318391.1"/>
    <property type="molecule type" value="Genomic_DNA"/>
</dbReference>
<feature type="compositionally biased region" description="Low complexity" evidence="1">
    <location>
        <begin position="222"/>
        <end position="232"/>
    </location>
</feature>